<reference evidence="2" key="2">
    <citation type="journal article" date="2018" name="Mol. Plant Microbe Interact.">
        <title>Genome sequence resources for the wheat stripe rust pathogen (Puccinia striiformis f. sp. tritici) and the barley stripe rust pathogen (Puccinia striiformis f. sp. hordei).</title>
        <authorList>
            <person name="Xia C."/>
            <person name="Wang M."/>
            <person name="Yin C."/>
            <person name="Cornejo O.E."/>
            <person name="Hulbert S.H."/>
            <person name="Chen X."/>
        </authorList>
    </citation>
    <scope>NUCLEOTIDE SEQUENCE [LARGE SCALE GENOMIC DNA]</scope>
    <source>
        <strain evidence="2">93-210</strain>
    </source>
</reference>
<keyword evidence="2" id="KW-1185">Reference proteome</keyword>
<proteinExistence type="predicted"/>
<organism evidence="1 2">
    <name type="scientific">Puccinia striiformis f. sp. tritici</name>
    <dbReference type="NCBI Taxonomy" id="168172"/>
    <lineage>
        <taxon>Eukaryota</taxon>
        <taxon>Fungi</taxon>
        <taxon>Dikarya</taxon>
        <taxon>Basidiomycota</taxon>
        <taxon>Pucciniomycotina</taxon>
        <taxon>Pucciniomycetes</taxon>
        <taxon>Pucciniales</taxon>
        <taxon>Pucciniaceae</taxon>
        <taxon>Puccinia</taxon>
    </lineage>
</organism>
<evidence type="ECO:0000313" key="1">
    <source>
        <dbReference type="EMBL" id="KAI7960938.1"/>
    </source>
</evidence>
<name>A0ACC0EWZ2_9BASI</name>
<protein>
    <submittedName>
        <fullName evidence="1">Uncharacterized protein</fullName>
    </submittedName>
</protein>
<reference evidence="2" key="1">
    <citation type="journal article" date="2018" name="BMC Genomics">
        <title>Genomic insights into host adaptation between the wheat stripe rust pathogen (Puccinia striiformis f. sp. tritici) and the barley stripe rust pathogen (Puccinia striiformis f. sp. hordei).</title>
        <authorList>
            <person name="Xia C."/>
            <person name="Wang M."/>
            <person name="Yin C."/>
            <person name="Cornejo O.E."/>
            <person name="Hulbert S.H."/>
            <person name="Chen X."/>
        </authorList>
    </citation>
    <scope>NUCLEOTIDE SEQUENCE [LARGE SCALE GENOMIC DNA]</scope>
    <source>
        <strain evidence="2">93-210</strain>
    </source>
</reference>
<dbReference type="EMBL" id="CM045866">
    <property type="protein sequence ID" value="KAI7960938.1"/>
    <property type="molecule type" value="Genomic_DNA"/>
</dbReference>
<reference evidence="1 2" key="3">
    <citation type="journal article" date="2022" name="Microbiol. Spectr.">
        <title>Folding features and dynamics of 3D genome architecture in plant fungal pathogens.</title>
        <authorList>
            <person name="Xia C."/>
        </authorList>
    </citation>
    <scope>NUCLEOTIDE SEQUENCE [LARGE SCALE GENOMIC DNA]</scope>
    <source>
        <strain evidence="1 2">93-210</strain>
    </source>
</reference>
<comment type="caution">
    <text evidence="1">The sequence shown here is derived from an EMBL/GenBank/DDBJ whole genome shotgun (WGS) entry which is preliminary data.</text>
</comment>
<sequence length="581" mass="67283">MPLYYGLQRIGLQILCFLIIVQCMVAHGALPAIEIRDALQGEALGIENSGSREPVRKYLESVPHFAQQVTIFPELAQKDSLKNEFIHLTEYLQNFEKGKEFLFFRKNDQKSAQDILEQRNHLMAFHQLVLGRVQQKIIDSYPRAKSSQYVNVKKDAISKNKITRDKWGTRLNKISGLFVPQKSDYKRENHTDVMVIILEKSMIGSLSKMLLDIESLKSKQPSTWHPTYLKLTNHVFQIVAYLCKHSLITEESFNEFCDTDGLVEIAATSMVQTFILQYKPVQIGLSKIMPNYSNLSHYRILLLGETLNYLSNMTDLFIFILTSTDSINLISQPINHVFKGLERCQPDKKRYFSYLSLQRVLNDSRSAMMKKLSHPLNEIHFDRKFFGRLEKYIGAKLSSKQALESFKTSDPDYIKIKKDLGILVKIYMMATPTTYEEQFVIECRPAAFLILEFVQDNYGEEILQDDQTDQLLRRRMDSTSAFYQTSAELLNIIHYLEGGVDSDIQGHKCLTDIESGKKNIEDLQEEFSLISRYVDLIIQKNQDLVTEHNWKGCLSDNEWLNRIQELMISKLHKKALEKIVV</sequence>
<evidence type="ECO:0000313" key="2">
    <source>
        <dbReference type="Proteomes" id="UP001060170"/>
    </source>
</evidence>
<accession>A0ACC0EWZ2</accession>
<gene>
    <name evidence="1" type="ORF">MJO28_001427</name>
</gene>
<dbReference type="Proteomes" id="UP001060170">
    <property type="component" value="Chromosome 2"/>
</dbReference>